<sequence>MFQNAVSALREGDKWAALASALEEVLEGGAPTQKDDLLELAEQIEAMTASLEVLSESPDFAKKRTQLELLYNRIEAAIRPAFIDSFTQLNADLASVYVRIMAAMSRSGGVARVWRQATVTTQLAHWRRDPALPALSSLTMAAPTHMEWLTNVVRSETAVAELLRLYTDVLLSLDPSLTKTVTAEFKLCQSPEEVLVMLADLRTGIDDFVQSIVRIIDTHATGAGVQKMKEMSEVREVGRAIFSPLRALLPEYGRAQTQLLLAQLDDQALRQEDLLESCRAILSTAERSEGWLTQAYARGRQIAGTAVLPFYLPAVDSYVSAVLNVITSQTRTIEASFLSAVAKRESVGVLSEWFPGTLLLDSAAALMLQWLTDAYKHTEGSDDHPIFDLSALLLDQESRDKVNKVSPQIAGLRRASDHLRKLARNILRNPVDVQLDKIAALSAWSNNDALSTDLPDFALSPQEYITEIGQYLMTLPQHLEMHLSEKQAPWQFLAEVCSHTCDAYAQRILKIRDMDALGTRRCLTDIVYLSSVVEDLGTATTPALRNLEKSLRAAAGTQPE</sequence>
<evidence type="ECO:0000256" key="3">
    <source>
        <dbReference type="ARBA" id="ARBA00020984"/>
    </source>
</evidence>
<comment type="similarity">
    <text evidence="2">Belongs to the COG7 family.</text>
</comment>
<dbReference type="EMBL" id="FZQP02000067">
    <property type="protein sequence ID" value="VVC87045.1"/>
    <property type="molecule type" value="Genomic_DNA"/>
</dbReference>
<keyword evidence="4" id="KW-0813">Transport</keyword>
<reference evidence="9 10" key="1">
    <citation type="submission" date="2017-07" db="EMBL/GenBank/DDBJ databases">
        <authorList>
            <person name="Talla V."/>
            <person name="Backstrom N."/>
        </authorList>
    </citation>
    <scope>NUCLEOTIDE SEQUENCE [LARGE SCALE GENOMIC DNA]</scope>
</reference>
<dbReference type="PANTHER" id="PTHR21443:SF0">
    <property type="entry name" value="CONSERVED OLIGOMERIC GOLGI COMPLEX SUBUNIT 7"/>
    <property type="match status" value="1"/>
</dbReference>
<dbReference type="Pfam" id="PF10191">
    <property type="entry name" value="COG7"/>
    <property type="match status" value="2"/>
</dbReference>
<keyword evidence="5" id="KW-0653">Protein transport</keyword>
<protein>
    <recommendedName>
        <fullName evidence="3">Conserved oligomeric Golgi complex subunit 7</fullName>
    </recommendedName>
    <alternativeName>
        <fullName evidence="8">Component of oligomeric Golgi complex 7</fullName>
    </alternativeName>
</protein>
<dbReference type="InterPro" id="IPR019335">
    <property type="entry name" value="COG7"/>
</dbReference>
<keyword evidence="6" id="KW-0333">Golgi apparatus</keyword>
<dbReference type="GO" id="GO:0017119">
    <property type="term" value="C:Golgi transport complex"/>
    <property type="evidence" value="ECO:0007669"/>
    <property type="project" value="InterPro"/>
</dbReference>
<keyword evidence="7" id="KW-0472">Membrane</keyword>
<evidence type="ECO:0000313" key="9">
    <source>
        <dbReference type="EMBL" id="VVC87045.1"/>
    </source>
</evidence>
<evidence type="ECO:0000256" key="8">
    <source>
        <dbReference type="ARBA" id="ARBA00031345"/>
    </source>
</evidence>
<evidence type="ECO:0000256" key="2">
    <source>
        <dbReference type="ARBA" id="ARBA00005831"/>
    </source>
</evidence>
<comment type="subcellular location">
    <subcellularLocation>
        <location evidence="1">Golgi apparatus membrane</location>
        <topology evidence="1">Peripheral membrane protein</topology>
    </subcellularLocation>
</comment>
<gene>
    <name evidence="9" type="ORF">LSINAPIS_LOCUS754</name>
</gene>
<dbReference type="GO" id="GO:0006890">
    <property type="term" value="P:retrograde vesicle-mediated transport, Golgi to endoplasmic reticulum"/>
    <property type="evidence" value="ECO:0007669"/>
    <property type="project" value="TreeGrafter"/>
</dbReference>
<proteinExistence type="inferred from homology"/>
<evidence type="ECO:0000256" key="7">
    <source>
        <dbReference type="ARBA" id="ARBA00023136"/>
    </source>
</evidence>
<keyword evidence="10" id="KW-1185">Reference proteome</keyword>
<name>A0A5E4PPP4_9NEOP</name>
<dbReference type="GO" id="GO:0006886">
    <property type="term" value="P:intracellular protein transport"/>
    <property type="evidence" value="ECO:0007669"/>
    <property type="project" value="InterPro"/>
</dbReference>
<dbReference type="AlphaFoldDB" id="A0A5E4PPP4"/>
<dbReference type="GO" id="GO:0007030">
    <property type="term" value="P:Golgi organization"/>
    <property type="evidence" value="ECO:0007669"/>
    <property type="project" value="TreeGrafter"/>
</dbReference>
<evidence type="ECO:0000256" key="1">
    <source>
        <dbReference type="ARBA" id="ARBA00004395"/>
    </source>
</evidence>
<dbReference type="Proteomes" id="UP000324832">
    <property type="component" value="Unassembled WGS sequence"/>
</dbReference>
<dbReference type="GO" id="GO:0000139">
    <property type="term" value="C:Golgi membrane"/>
    <property type="evidence" value="ECO:0007669"/>
    <property type="project" value="UniProtKB-SubCell"/>
</dbReference>
<evidence type="ECO:0000313" key="10">
    <source>
        <dbReference type="Proteomes" id="UP000324832"/>
    </source>
</evidence>
<evidence type="ECO:0000256" key="4">
    <source>
        <dbReference type="ARBA" id="ARBA00022448"/>
    </source>
</evidence>
<organism evidence="9 10">
    <name type="scientific">Leptidea sinapis</name>
    <dbReference type="NCBI Taxonomy" id="189913"/>
    <lineage>
        <taxon>Eukaryota</taxon>
        <taxon>Metazoa</taxon>
        <taxon>Ecdysozoa</taxon>
        <taxon>Arthropoda</taxon>
        <taxon>Hexapoda</taxon>
        <taxon>Insecta</taxon>
        <taxon>Pterygota</taxon>
        <taxon>Neoptera</taxon>
        <taxon>Endopterygota</taxon>
        <taxon>Lepidoptera</taxon>
        <taxon>Glossata</taxon>
        <taxon>Ditrysia</taxon>
        <taxon>Papilionoidea</taxon>
        <taxon>Pieridae</taxon>
        <taxon>Dismorphiinae</taxon>
        <taxon>Leptidea</taxon>
    </lineage>
</organism>
<evidence type="ECO:0000256" key="5">
    <source>
        <dbReference type="ARBA" id="ARBA00022927"/>
    </source>
</evidence>
<evidence type="ECO:0000256" key="6">
    <source>
        <dbReference type="ARBA" id="ARBA00023034"/>
    </source>
</evidence>
<accession>A0A5E4PPP4</accession>
<dbReference type="PANTHER" id="PTHR21443">
    <property type="entry name" value="CONSERVED OLIGOMERIC GOLGI COMPLEX COMPONENT 7"/>
    <property type="match status" value="1"/>
</dbReference>